<feature type="compositionally biased region" description="Basic and acidic residues" evidence="1">
    <location>
        <begin position="107"/>
        <end position="124"/>
    </location>
</feature>
<protein>
    <submittedName>
        <fullName evidence="3">LTXXQ domain protein</fullName>
    </submittedName>
</protein>
<name>A0A553H274_9PSED</name>
<evidence type="ECO:0000313" key="3">
    <source>
        <dbReference type="EMBL" id="TRX75842.1"/>
    </source>
</evidence>
<sequence length="141" mass="15987">MKKTLSALLFAVALPGLALAGPNHGPMGGPPGRDFGGMQILGDLDLNRDQRREVGILMAEQMKSRREITERYLDKLPAADRQAMENEIKASKDKTDAAIQAKLTPEQQKRFAENQKRQADRREEWKEFQAWKAQKVSQLDR</sequence>
<accession>A0A553H274</accession>
<dbReference type="AlphaFoldDB" id="A0A553H274"/>
<dbReference type="Proteomes" id="UP000315235">
    <property type="component" value="Unassembled WGS sequence"/>
</dbReference>
<reference evidence="3 4" key="1">
    <citation type="submission" date="2019-07" db="EMBL/GenBank/DDBJ databases">
        <title>Pseudomonas mangiferae sp. nov., isolated from bark of mango tree in Thailand.</title>
        <authorList>
            <person name="Srisuk N."/>
            <person name="Anurat P."/>
        </authorList>
    </citation>
    <scope>NUCLEOTIDE SEQUENCE [LARGE SCALE GENOMIC DNA]</scope>
    <source>
        <strain evidence="3 4">DMKU_BBB3-04</strain>
    </source>
</reference>
<proteinExistence type="predicted"/>
<feature type="region of interest" description="Disordered" evidence="1">
    <location>
        <begin position="102"/>
        <end position="124"/>
    </location>
</feature>
<gene>
    <name evidence="3" type="ORF">FM069_05255</name>
</gene>
<comment type="caution">
    <text evidence="3">The sequence shown here is derived from an EMBL/GenBank/DDBJ whole genome shotgun (WGS) entry which is preliminary data.</text>
</comment>
<organism evidence="3 4">
    <name type="scientific">Pseudomonas mangiferae</name>
    <dbReference type="NCBI Taxonomy" id="2593654"/>
    <lineage>
        <taxon>Bacteria</taxon>
        <taxon>Pseudomonadati</taxon>
        <taxon>Pseudomonadota</taxon>
        <taxon>Gammaproteobacteria</taxon>
        <taxon>Pseudomonadales</taxon>
        <taxon>Pseudomonadaceae</taxon>
        <taxon>Pseudomonas</taxon>
    </lineage>
</organism>
<keyword evidence="4" id="KW-1185">Reference proteome</keyword>
<evidence type="ECO:0000313" key="4">
    <source>
        <dbReference type="Proteomes" id="UP000315235"/>
    </source>
</evidence>
<dbReference type="OrthoDB" id="7031832at2"/>
<feature type="signal peptide" evidence="2">
    <location>
        <begin position="1"/>
        <end position="20"/>
    </location>
</feature>
<evidence type="ECO:0000256" key="2">
    <source>
        <dbReference type="SAM" id="SignalP"/>
    </source>
</evidence>
<evidence type="ECO:0000256" key="1">
    <source>
        <dbReference type="SAM" id="MobiDB-lite"/>
    </source>
</evidence>
<keyword evidence="2" id="KW-0732">Signal</keyword>
<dbReference type="RefSeq" id="WP_143487234.1">
    <property type="nucleotide sequence ID" value="NZ_VJOY01000003.1"/>
</dbReference>
<dbReference type="EMBL" id="VJOY01000003">
    <property type="protein sequence ID" value="TRX75842.1"/>
    <property type="molecule type" value="Genomic_DNA"/>
</dbReference>
<feature type="chain" id="PRO_5022034294" evidence="2">
    <location>
        <begin position="21"/>
        <end position="141"/>
    </location>
</feature>